<dbReference type="Proteomes" id="UP001196413">
    <property type="component" value="Unassembled WGS sequence"/>
</dbReference>
<evidence type="ECO:0000313" key="2">
    <source>
        <dbReference type="Proteomes" id="UP001196413"/>
    </source>
</evidence>
<keyword evidence="2" id="KW-1185">Reference proteome</keyword>
<protein>
    <submittedName>
        <fullName evidence="1">Uncharacterized protein</fullName>
    </submittedName>
</protein>
<organism evidence="1 2">
    <name type="scientific">Parelaphostrongylus tenuis</name>
    <name type="common">Meningeal worm</name>
    <dbReference type="NCBI Taxonomy" id="148309"/>
    <lineage>
        <taxon>Eukaryota</taxon>
        <taxon>Metazoa</taxon>
        <taxon>Ecdysozoa</taxon>
        <taxon>Nematoda</taxon>
        <taxon>Chromadorea</taxon>
        <taxon>Rhabditida</taxon>
        <taxon>Rhabditina</taxon>
        <taxon>Rhabditomorpha</taxon>
        <taxon>Strongyloidea</taxon>
        <taxon>Metastrongylidae</taxon>
        <taxon>Parelaphostrongylus</taxon>
    </lineage>
</organism>
<proteinExistence type="predicted"/>
<name>A0AAD5MV22_PARTN</name>
<dbReference type="AlphaFoldDB" id="A0AAD5MV22"/>
<reference evidence="1" key="1">
    <citation type="submission" date="2021-06" db="EMBL/GenBank/DDBJ databases">
        <title>Parelaphostrongylus tenuis whole genome reference sequence.</title>
        <authorList>
            <person name="Garwood T.J."/>
            <person name="Larsen P.A."/>
            <person name="Fountain-Jones N.M."/>
            <person name="Garbe J.R."/>
            <person name="Macchietto M.G."/>
            <person name="Kania S.A."/>
            <person name="Gerhold R.W."/>
            <person name="Richards J.E."/>
            <person name="Wolf T.M."/>
        </authorList>
    </citation>
    <scope>NUCLEOTIDE SEQUENCE</scope>
    <source>
        <strain evidence="1">MNPRO001-30</strain>
        <tissue evidence="1">Meninges</tissue>
    </source>
</reference>
<accession>A0AAD5MV22</accession>
<dbReference type="EMBL" id="JAHQIW010004471">
    <property type="protein sequence ID" value="KAJ1362538.1"/>
    <property type="molecule type" value="Genomic_DNA"/>
</dbReference>
<gene>
    <name evidence="1" type="ORF">KIN20_022127</name>
</gene>
<sequence length="159" mass="18182">MLYRNRSNVPLRPFSKRMDELKRWNRKYFQQCQVLIYLKFSDIGTLADKRRLERMLKLSLPDSKFGSDDRVNTPCNTVSFEEFVYDLSQAGPSRRNLLSPDLSQGQEVFPVQVYSDTPNCDPPGKFACISSNDFSSYGEPEDNEGIALGNPQRTGLISL</sequence>
<evidence type="ECO:0000313" key="1">
    <source>
        <dbReference type="EMBL" id="KAJ1362538.1"/>
    </source>
</evidence>
<comment type="caution">
    <text evidence="1">The sequence shown here is derived from an EMBL/GenBank/DDBJ whole genome shotgun (WGS) entry which is preliminary data.</text>
</comment>